<dbReference type="InterPro" id="IPR027417">
    <property type="entry name" value="P-loop_NTPase"/>
</dbReference>
<evidence type="ECO:0000313" key="5">
    <source>
        <dbReference type="Proteomes" id="UP000785679"/>
    </source>
</evidence>
<organism evidence="4 5">
    <name type="scientific">Halteria grandinella</name>
    <dbReference type="NCBI Taxonomy" id="5974"/>
    <lineage>
        <taxon>Eukaryota</taxon>
        <taxon>Sar</taxon>
        <taxon>Alveolata</taxon>
        <taxon>Ciliophora</taxon>
        <taxon>Intramacronucleata</taxon>
        <taxon>Spirotrichea</taxon>
        <taxon>Stichotrichia</taxon>
        <taxon>Sporadotrichida</taxon>
        <taxon>Halteriidae</taxon>
        <taxon>Halteria</taxon>
    </lineage>
</organism>
<name>A0A8J8NI99_HALGN</name>
<gene>
    <name evidence="4" type="ORF">FGO68_gene1693</name>
</gene>
<keyword evidence="3" id="KW-0418">Kinase</keyword>
<evidence type="ECO:0000256" key="3">
    <source>
        <dbReference type="ARBA" id="ARBA00022777"/>
    </source>
</evidence>
<comment type="caution">
    <text evidence="4">The sequence shown here is derived from an EMBL/GenBank/DDBJ whole genome shotgun (WGS) entry which is preliminary data.</text>
</comment>
<dbReference type="Gene3D" id="3.40.50.300">
    <property type="entry name" value="P-loop containing nucleotide triphosphate hydrolases"/>
    <property type="match status" value="1"/>
</dbReference>
<evidence type="ECO:0000313" key="4">
    <source>
        <dbReference type="EMBL" id="TNV75041.1"/>
    </source>
</evidence>
<dbReference type="GO" id="GO:0006139">
    <property type="term" value="P:nucleobase-containing compound metabolic process"/>
    <property type="evidence" value="ECO:0007669"/>
    <property type="project" value="InterPro"/>
</dbReference>
<dbReference type="GO" id="GO:0005524">
    <property type="term" value="F:ATP binding"/>
    <property type="evidence" value="ECO:0007669"/>
    <property type="project" value="InterPro"/>
</dbReference>
<evidence type="ECO:0000256" key="2">
    <source>
        <dbReference type="ARBA" id="ARBA00022741"/>
    </source>
</evidence>
<accession>A0A8J8NI99</accession>
<sequence>MLSTDEQKKQRFSRFTVFLQNRDELLAYLKKFQFLVTVDAIQKGLSNNFQQSSELIISSIMQFLRPKVMVGLTYNNEDLAETYLEKLEKELGYKHLHLETLCEEELAKGTPQGKQMGAFINSGQVVPPQMQIELLRKYLYDDPKSNKFILTSFPEKYQEFRTFEERLFPITGLINFLKENKTTNIAKIHNRLNNNISFL</sequence>
<keyword evidence="2" id="KW-0547">Nucleotide-binding</keyword>
<keyword evidence="5" id="KW-1185">Reference proteome</keyword>
<dbReference type="InterPro" id="IPR000850">
    <property type="entry name" value="Adenylat/UMP-CMP_kin"/>
</dbReference>
<protein>
    <submittedName>
        <fullName evidence="4">Uncharacterized protein</fullName>
    </submittedName>
</protein>
<reference evidence="4" key="1">
    <citation type="submission" date="2019-06" db="EMBL/GenBank/DDBJ databases">
        <authorList>
            <person name="Zheng W."/>
        </authorList>
    </citation>
    <scope>NUCLEOTIDE SEQUENCE</scope>
    <source>
        <strain evidence="4">QDHG01</strain>
    </source>
</reference>
<dbReference type="OrthoDB" id="292569at2759"/>
<dbReference type="SUPFAM" id="SSF52540">
    <property type="entry name" value="P-loop containing nucleoside triphosphate hydrolases"/>
    <property type="match status" value="1"/>
</dbReference>
<proteinExistence type="predicted"/>
<dbReference type="Pfam" id="PF00406">
    <property type="entry name" value="ADK"/>
    <property type="match status" value="1"/>
</dbReference>
<evidence type="ECO:0000256" key="1">
    <source>
        <dbReference type="ARBA" id="ARBA00022679"/>
    </source>
</evidence>
<dbReference type="PANTHER" id="PTHR23359">
    <property type="entry name" value="NUCLEOTIDE KINASE"/>
    <property type="match status" value="1"/>
</dbReference>
<dbReference type="EMBL" id="RRYP01016511">
    <property type="protein sequence ID" value="TNV75041.1"/>
    <property type="molecule type" value="Genomic_DNA"/>
</dbReference>
<dbReference type="AlphaFoldDB" id="A0A8J8NI99"/>
<dbReference type="GO" id="GO:0019205">
    <property type="term" value="F:nucleobase-containing compound kinase activity"/>
    <property type="evidence" value="ECO:0007669"/>
    <property type="project" value="InterPro"/>
</dbReference>
<dbReference type="Proteomes" id="UP000785679">
    <property type="component" value="Unassembled WGS sequence"/>
</dbReference>
<keyword evidence="1" id="KW-0808">Transferase</keyword>